<keyword evidence="1" id="KW-0812">Transmembrane</keyword>
<sequence>MGISKGSIFIYLVIKYLVFFIILAFIDNRFNELVFNKSDNFASLFQNTIGYSLWIVVFSFFLSVIFFIPVFLICKIKNVFVFILLSSLVISLEYFVYVYFTSVEYWYDKNGVINFLVSILFFVFLFFRRHVVK</sequence>
<evidence type="ECO:0000313" key="3">
    <source>
        <dbReference type="Proteomes" id="UP000006258"/>
    </source>
</evidence>
<dbReference type="AlphaFoldDB" id="D7VGE8"/>
<dbReference type="HOGENOM" id="CLU_1905430_0_0_10"/>
<protein>
    <submittedName>
        <fullName evidence="2">Uncharacterized protein</fullName>
    </submittedName>
</protein>
<feature type="transmembrane region" description="Helical" evidence="1">
    <location>
        <begin position="51"/>
        <end position="72"/>
    </location>
</feature>
<organism evidence="2 3">
    <name type="scientific">Sphingobacterium spiritivorum ATCC 33861</name>
    <dbReference type="NCBI Taxonomy" id="525373"/>
    <lineage>
        <taxon>Bacteria</taxon>
        <taxon>Pseudomonadati</taxon>
        <taxon>Bacteroidota</taxon>
        <taxon>Sphingobacteriia</taxon>
        <taxon>Sphingobacteriales</taxon>
        <taxon>Sphingobacteriaceae</taxon>
        <taxon>Sphingobacterium</taxon>
    </lineage>
</organism>
<feature type="transmembrane region" description="Helical" evidence="1">
    <location>
        <begin position="7"/>
        <end position="26"/>
    </location>
</feature>
<gene>
    <name evidence="2" type="ORF">HMPREF0766_10067</name>
</gene>
<proteinExistence type="predicted"/>
<feature type="transmembrane region" description="Helical" evidence="1">
    <location>
        <begin position="79"/>
        <end position="99"/>
    </location>
</feature>
<dbReference type="STRING" id="525373.HMPREF0766_10067"/>
<dbReference type="EMBL" id="ACHA02000001">
    <property type="protein sequence ID" value="EFK60123.1"/>
    <property type="molecule type" value="Genomic_DNA"/>
</dbReference>
<name>D7VGE8_SPHSI</name>
<reference evidence="2" key="1">
    <citation type="submission" date="2010-07" db="EMBL/GenBank/DDBJ databases">
        <authorList>
            <person name="Muzny D."/>
            <person name="Qin X."/>
            <person name="Buhay C."/>
            <person name="Dugan-Rocha S."/>
            <person name="Ding Y."/>
            <person name="Chen G."/>
            <person name="Hawes A."/>
            <person name="Holder M."/>
            <person name="Jhangiani S."/>
            <person name="Johnson A."/>
            <person name="Khan Z."/>
            <person name="Li Z."/>
            <person name="Liu W."/>
            <person name="Liu X."/>
            <person name="Perez L."/>
            <person name="Shen H."/>
            <person name="Wang Q."/>
            <person name="Watt J."/>
            <person name="Xi L."/>
            <person name="Xin Y."/>
            <person name="Zhou J."/>
            <person name="Deng J."/>
            <person name="Jiang H."/>
            <person name="Liu Y."/>
            <person name="Qu J."/>
            <person name="Song X.-Z."/>
            <person name="Zhang L."/>
            <person name="Villasana D."/>
            <person name="Johnson A."/>
            <person name="Liu J."/>
            <person name="Liyanage D."/>
            <person name="Lorensuhewa L."/>
            <person name="Robinson T."/>
            <person name="Song A."/>
            <person name="Song B.-B."/>
            <person name="Dinh H."/>
            <person name="Thornton R."/>
            <person name="Coyle M."/>
            <person name="Francisco L."/>
            <person name="Jackson L."/>
            <person name="Javaid M."/>
            <person name="Korchina V."/>
            <person name="Kovar C."/>
            <person name="Mata R."/>
            <person name="Mathew T."/>
            <person name="Ngo R."/>
            <person name="Nguyen L."/>
            <person name="Nguyen N."/>
            <person name="Okwuonu G."/>
            <person name="Ongeri F."/>
            <person name="Pham C."/>
            <person name="Simmons D."/>
            <person name="Wilczek-Boney K."/>
            <person name="Hale W."/>
            <person name="Jakkamsetti A."/>
            <person name="Pham P."/>
            <person name="Ruth R."/>
            <person name="San Lucas F."/>
            <person name="Warren J."/>
            <person name="Zhang J."/>
            <person name="Zhao Z."/>
            <person name="Zhou C."/>
            <person name="Zhu D."/>
            <person name="Lee S."/>
            <person name="Bess C."/>
            <person name="Blankenburg K."/>
            <person name="Forbes L."/>
            <person name="Fu Q."/>
            <person name="Gubbala S."/>
            <person name="Hirani K."/>
            <person name="Jayaseelan J.C."/>
            <person name="Lara F."/>
            <person name="Munidasa M."/>
            <person name="Palculict T."/>
            <person name="Patil S."/>
            <person name="Pu L.-L."/>
            <person name="Saada N."/>
            <person name="Tang L."/>
            <person name="Weissenberger G."/>
            <person name="Zhu Y."/>
            <person name="Hemphill L."/>
            <person name="Shang Y."/>
            <person name="Youmans B."/>
            <person name="Ayvaz T."/>
            <person name="Ross M."/>
            <person name="Santibanez J."/>
            <person name="Aqrawi P."/>
            <person name="Gross S."/>
            <person name="Joshi V."/>
            <person name="Fowler G."/>
            <person name="Nazareth L."/>
            <person name="Reid J."/>
            <person name="Worley K."/>
            <person name="Petrosino J."/>
            <person name="Highlander S."/>
            <person name="Gibbs R."/>
        </authorList>
    </citation>
    <scope>NUCLEOTIDE SEQUENCE [LARGE SCALE GENOMIC DNA]</scope>
    <source>
        <strain evidence="2">ATCC 33861</strain>
    </source>
</reference>
<comment type="caution">
    <text evidence="2">The sequence shown here is derived from an EMBL/GenBank/DDBJ whole genome shotgun (WGS) entry which is preliminary data.</text>
</comment>
<evidence type="ECO:0000256" key="1">
    <source>
        <dbReference type="SAM" id="Phobius"/>
    </source>
</evidence>
<feature type="transmembrane region" description="Helical" evidence="1">
    <location>
        <begin position="111"/>
        <end position="127"/>
    </location>
</feature>
<keyword evidence="1" id="KW-0472">Membrane</keyword>
<dbReference type="Proteomes" id="UP000006258">
    <property type="component" value="Unassembled WGS sequence"/>
</dbReference>
<evidence type="ECO:0000313" key="2">
    <source>
        <dbReference type="EMBL" id="EFK60123.1"/>
    </source>
</evidence>
<keyword evidence="3" id="KW-1185">Reference proteome</keyword>
<accession>D7VGE8</accession>
<keyword evidence="1" id="KW-1133">Transmembrane helix</keyword>